<dbReference type="InterPro" id="IPR049560">
    <property type="entry name" value="MeTrfase_RsmB-F_NOP2_cat"/>
</dbReference>
<evidence type="ECO:0000256" key="4">
    <source>
        <dbReference type="ARBA" id="ARBA00012140"/>
    </source>
</evidence>
<evidence type="ECO:0000259" key="18">
    <source>
        <dbReference type="PROSITE" id="PS51686"/>
    </source>
</evidence>
<dbReference type="CDD" id="cd02440">
    <property type="entry name" value="AdoMet_MTases"/>
    <property type="match status" value="1"/>
</dbReference>
<dbReference type="InterPro" id="IPR011605">
    <property type="entry name" value="NusB_fam"/>
</dbReference>
<dbReference type="NCBIfam" id="TIGR00563">
    <property type="entry name" value="rsmB"/>
    <property type="match status" value="1"/>
</dbReference>
<dbReference type="InterPro" id="IPR035926">
    <property type="entry name" value="NusB-like_sf"/>
</dbReference>
<sequence length="419" mass="47585">MSNAREIAMKVIYDVEFNGAYSNMALKKALKTDMPKQDKAFISNLVYGVTDRKLTLDYVIGKFSKIKLKKISKYILIILRMGIYQIMFMDKVPTSAAVNESVKLARRYGHGASAGFVNGLLRNVSKTEIEYPSDKTEYLSVKYSFPMWLCEKWIDEFGYDFTEKLIESFGMEKRLNIRPNRLKITADELCKKFNDNGINAEVYDGYIVSDGFDISADSLYNDGYYTIQDSAAMQTAKVLAPCEGDTVIDMCAAPGGKTTHIAELMNNKGKIYAFDVHEHKIELIKKNAERLGITIIEPKLSDGCKIDESMINTADKILCDVPCSGLGIIGRKPEIKWNRAEDNDLPKIQRQILDNASKYLKINGEIVYSTCTIEKEENEAVTDSFTADNENFEKVFEKTFYPHIDNTDGFYICKMKRIK</sequence>
<dbReference type="RefSeq" id="WP_308456133.1">
    <property type="nucleotide sequence ID" value="NZ_JAJEQM010000005.1"/>
</dbReference>
<evidence type="ECO:0000256" key="2">
    <source>
        <dbReference type="ARBA" id="ARBA00004496"/>
    </source>
</evidence>
<feature type="binding site" evidence="17">
    <location>
        <begin position="251"/>
        <end position="257"/>
    </location>
    <ligand>
        <name>S-adenosyl-L-methionine</name>
        <dbReference type="ChEBI" id="CHEBI:59789"/>
    </ligand>
</feature>
<reference evidence="19 20" key="1">
    <citation type="submission" date="2021-10" db="EMBL/GenBank/DDBJ databases">
        <title>Anaerobic single-cell dispensing facilitates the cultivation of human gut bacteria.</title>
        <authorList>
            <person name="Afrizal A."/>
        </authorList>
    </citation>
    <scope>NUCLEOTIDE SEQUENCE [LARGE SCALE GENOMIC DNA]</scope>
    <source>
        <strain evidence="19 20">CLA-AA-H232</strain>
    </source>
</reference>
<dbReference type="PANTHER" id="PTHR22807:SF53">
    <property type="entry name" value="RIBOSOMAL RNA SMALL SUBUNIT METHYLTRANSFERASE B-RELATED"/>
    <property type="match status" value="1"/>
</dbReference>
<dbReference type="InterPro" id="IPR029063">
    <property type="entry name" value="SAM-dependent_MTases_sf"/>
</dbReference>
<dbReference type="InterPro" id="IPR001678">
    <property type="entry name" value="MeTrfase_RsmB-F_NOP2_dom"/>
</dbReference>
<dbReference type="EMBL" id="JAJEQM010000005">
    <property type="protein sequence ID" value="MCC2210130.1"/>
    <property type="molecule type" value="Genomic_DNA"/>
</dbReference>
<dbReference type="SUPFAM" id="SSF53335">
    <property type="entry name" value="S-adenosyl-L-methionine-dependent methyltransferases"/>
    <property type="match status" value="1"/>
</dbReference>
<evidence type="ECO:0000313" key="20">
    <source>
        <dbReference type="Proteomes" id="UP001198242"/>
    </source>
</evidence>
<comment type="similarity">
    <text evidence="3">Belongs to the NusB family.</text>
</comment>
<keyword evidence="8 17" id="KW-0808">Transferase</keyword>
<dbReference type="InterPro" id="IPR006027">
    <property type="entry name" value="NusB_RsmB_TIM44"/>
</dbReference>
<dbReference type="Gene3D" id="3.30.70.1170">
    <property type="entry name" value="Sun protein, domain 3"/>
    <property type="match status" value="1"/>
</dbReference>
<dbReference type="PANTHER" id="PTHR22807">
    <property type="entry name" value="NOP2 YEAST -RELATED NOL1/NOP2/FMU SUN DOMAIN-CONTAINING"/>
    <property type="match status" value="1"/>
</dbReference>
<dbReference type="NCBIfam" id="TIGR01951">
    <property type="entry name" value="nusB"/>
    <property type="match status" value="1"/>
</dbReference>
<dbReference type="GO" id="GO:0031564">
    <property type="term" value="P:transcription antitermination"/>
    <property type="evidence" value="ECO:0007669"/>
    <property type="project" value="UniProtKB-KW"/>
</dbReference>
<organism evidence="19 20">
    <name type="scientific">Hominilimicola fabiformis</name>
    <dbReference type="NCBI Taxonomy" id="2885356"/>
    <lineage>
        <taxon>Bacteria</taxon>
        <taxon>Bacillati</taxon>
        <taxon>Bacillota</taxon>
        <taxon>Clostridia</taxon>
        <taxon>Eubacteriales</taxon>
        <taxon>Oscillospiraceae</taxon>
        <taxon>Hominilimicola</taxon>
    </lineage>
</organism>
<dbReference type="PROSITE" id="PS51686">
    <property type="entry name" value="SAM_MT_RSMB_NOP"/>
    <property type="match status" value="1"/>
</dbReference>
<dbReference type="InterPro" id="IPR023267">
    <property type="entry name" value="RCMT"/>
</dbReference>
<dbReference type="PRINTS" id="PR02008">
    <property type="entry name" value="RCMTFAMILY"/>
</dbReference>
<dbReference type="FunFam" id="3.40.50.150:FF:000022">
    <property type="entry name" value="Ribosomal RNA small subunit methyltransferase B"/>
    <property type="match status" value="1"/>
</dbReference>
<evidence type="ECO:0000256" key="6">
    <source>
        <dbReference type="ARBA" id="ARBA00022552"/>
    </source>
</evidence>
<dbReference type="Pfam" id="PF22458">
    <property type="entry name" value="RsmF-B_ferredox"/>
    <property type="match status" value="1"/>
</dbReference>
<feature type="binding site" evidence="17">
    <location>
        <position position="320"/>
    </location>
    <ligand>
        <name>S-adenosyl-L-methionine</name>
        <dbReference type="ChEBI" id="CHEBI:59789"/>
    </ligand>
</feature>
<feature type="domain" description="SAM-dependent MTase RsmB/NOP-type" evidence="18">
    <location>
        <begin position="161"/>
        <end position="419"/>
    </location>
</feature>
<keyword evidence="12" id="KW-0805">Transcription regulation</keyword>
<evidence type="ECO:0000256" key="16">
    <source>
        <dbReference type="ARBA" id="ARBA00047283"/>
    </source>
</evidence>
<evidence type="ECO:0000256" key="3">
    <source>
        <dbReference type="ARBA" id="ARBA00005952"/>
    </source>
</evidence>
<evidence type="ECO:0000256" key="17">
    <source>
        <dbReference type="PROSITE-ProRule" id="PRU01023"/>
    </source>
</evidence>
<evidence type="ECO:0000256" key="14">
    <source>
        <dbReference type="ARBA" id="ARBA00030399"/>
    </source>
</evidence>
<keyword evidence="7 17" id="KW-0489">Methyltransferase</keyword>
<dbReference type="Proteomes" id="UP001198242">
    <property type="component" value="Unassembled WGS sequence"/>
</dbReference>
<feature type="active site" description="Nucleophile" evidence="17">
    <location>
        <position position="371"/>
    </location>
</feature>
<dbReference type="SUPFAM" id="SSF48013">
    <property type="entry name" value="NusB-like"/>
    <property type="match status" value="1"/>
</dbReference>
<dbReference type="Pfam" id="PF01029">
    <property type="entry name" value="NusB"/>
    <property type="match status" value="1"/>
</dbReference>
<comment type="function">
    <text evidence="1">Specifically methylates the cytosine at position 967 (m5C967) of 16S rRNA.</text>
</comment>
<protein>
    <recommendedName>
        <fullName evidence="4">16S rRNA (cytosine(967)-C(5))-methyltransferase</fullName>
        <ecNumber evidence="4">2.1.1.176</ecNumber>
    </recommendedName>
    <alternativeName>
        <fullName evidence="14">16S rRNA m5C967 methyltransferase</fullName>
    </alternativeName>
    <alternativeName>
        <fullName evidence="15">rRNA (cytosine-C(5)-)-methyltransferase RsmB</fullName>
    </alternativeName>
</protein>
<keyword evidence="9 17" id="KW-0949">S-adenosyl-L-methionine</keyword>
<name>A0AAE3J9U7_9FIRM</name>
<proteinExistence type="inferred from homology"/>
<feature type="binding site" evidence="17">
    <location>
        <position position="302"/>
    </location>
    <ligand>
        <name>S-adenosyl-L-methionine</name>
        <dbReference type="ChEBI" id="CHEBI:59789"/>
    </ligand>
</feature>
<dbReference type="Gene3D" id="1.10.940.10">
    <property type="entry name" value="NusB-like"/>
    <property type="match status" value="1"/>
</dbReference>
<evidence type="ECO:0000256" key="8">
    <source>
        <dbReference type="ARBA" id="ARBA00022679"/>
    </source>
</evidence>
<evidence type="ECO:0000256" key="5">
    <source>
        <dbReference type="ARBA" id="ARBA00022490"/>
    </source>
</evidence>
<dbReference type="NCBIfam" id="NF011494">
    <property type="entry name" value="PRK14902.1"/>
    <property type="match status" value="1"/>
</dbReference>
<comment type="similarity">
    <text evidence="17">Belongs to the class I-like SAM-binding methyltransferase superfamily. RsmB/NOP family.</text>
</comment>
<evidence type="ECO:0000256" key="12">
    <source>
        <dbReference type="ARBA" id="ARBA00023015"/>
    </source>
</evidence>
<keyword evidence="20" id="KW-1185">Reference proteome</keyword>
<evidence type="ECO:0000313" key="19">
    <source>
        <dbReference type="EMBL" id="MCC2210130.1"/>
    </source>
</evidence>
<keyword evidence="13" id="KW-0804">Transcription</keyword>
<accession>A0AAE3J9U7</accession>
<comment type="caution">
    <text evidence="19">The sequence shown here is derived from an EMBL/GenBank/DDBJ whole genome shotgun (WGS) entry which is preliminary data.</text>
</comment>
<keyword evidence="10" id="KW-0889">Transcription antitermination</keyword>
<dbReference type="AlphaFoldDB" id="A0AAE3J9U7"/>
<dbReference type="Gene3D" id="3.40.50.150">
    <property type="entry name" value="Vaccinia Virus protein VP39"/>
    <property type="match status" value="1"/>
</dbReference>
<evidence type="ECO:0000256" key="11">
    <source>
        <dbReference type="ARBA" id="ARBA00022884"/>
    </source>
</evidence>
<dbReference type="GO" id="GO:0003723">
    <property type="term" value="F:RNA binding"/>
    <property type="evidence" value="ECO:0007669"/>
    <property type="project" value="UniProtKB-UniRule"/>
</dbReference>
<keyword evidence="5" id="KW-0963">Cytoplasm</keyword>
<dbReference type="EC" id="2.1.1.176" evidence="4"/>
<evidence type="ECO:0000256" key="10">
    <source>
        <dbReference type="ARBA" id="ARBA00022814"/>
    </source>
</evidence>
<keyword evidence="6" id="KW-0698">rRNA processing</keyword>
<dbReference type="Pfam" id="PF01189">
    <property type="entry name" value="Methyltr_RsmB-F"/>
    <property type="match status" value="1"/>
</dbReference>
<dbReference type="InterPro" id="IPR054728">
    <property type="entry name" value="RsmB-like_ferredoxin"/>
</dbReference>
<gene>
    <name evidence="19" type="primary">rsmB</name>
    <name evidence="19" type="ORF">LKE05_04915</name>
</gene>
<dbReference type="InterPro" id="IPR004573">
    <property type="entry name" value="rRNA_ssu_MeTfrase_B"/>
</dbReference>
<comment type="subcellular location">
    <subcellularLocation>
        <location evidence="2">Cytoplasm</location>
    </subcellularLocation>
</comment>
<dbReference type="GO" id="GO:0008649">
    <property type="term" value="F:rRNA methyltransferase activity"/>
    <property type="evidence" value="ECO:0007669"/>
    <property type="project" value="InterPro"/>
</dbReference>
<feature type="binding site" evidence="17">
    <location>
        <position position="275"/>
    </location>
    <ligand>
        <name>S-adenosyl-L-methionine</name>
        <dbReference type="ChEBI" id="CHEBI:59789"/>
    </ligand>
</feature>
<keyword evidence="11 17" id="KW-0694">RNA-binding</keyword>
<evidence type="ECO:0000256" key="13">
    <source>
        <dbReference type="ARBA" id="ARBA00023163"/>
    </source>
</evidence>
<evidence type="ECO:0000256" key="1">
    <source>
        <dbReference type="ARBA" id="ARBA00002724"/>
    </source>
</evidence>
<dbReference type="GO" id="GO:0005737">
    <property type="term" value="C:cytoplasm"/>
    <property type="evidence" value="ECO:0007669"/>
    <property type="project" value="UniProtKB-SubCell"/>
</dbReference>
<evidence type="ECO:0000256" key="9">
    <source>
        <dbReference type="ARBA" id="ARBA00022691"/>
    </source>
</evidence>
<evidence type="ECO:0000256" key="7">
    <source>
        <dbReference type="ARBA" id="ARBA00022603"/>
    </source>
</evidence>
<dbReference type="GO" id="GO:0006353">
    <property type="term" value="P:DNA-templated transcription termination"/>
    <property type="evidence" value="ECO:0007669"/>
    <property type="project" value="InterPro"/>
</dbReference>
<comment type="catalytic activity">
    <reaction evidence="16">
        <text>cytidine(967) in 16S rRNA + S-adenosyl-L-methionine = 5-methylcytidine(967) in 16S rRNA + S-adenosyl-L-homocysteine + H(+)</text>
        <dbReference type="Rhea" id="RHEA:42748"/>
        <dbReference type="Rhea" id="RHEA-COMP:10219"/>
        <dbReference type="Rhea" id="RHEA-COMP:10220"/>
        <dbReference type="ChEBI" id="CHEBI:15378"/>
        <dbReference type="ChEBI" id="CHEBI:57856"/>
        <dbReference type="ChEBI" id="CHEBI:59789"/>
        <dbReference type="ChEBI" id="CHEBI:74483"/>
        <dbReference type="ChEBI" id="CHEBI:82748"/>
        <dbReference type="EC" id="2.1.1.176"/>
    </reaction>
</comment>
<evidence type="ECO:0000256" key="15">
    <source>
        <dbReference type="ARBA" id="ARBA00031088"/>
    </source>
</evidence>